<keyword evidence="2" id="KW-0378">Hydrolase</keyword>
<comment type="caution">
    <text evidence="2">The sequence shown here is derived from an EMBL/GenBank/DDBJ whole genome shotgun (WGS) entry which is preliminary data.</text>
</comment>
<proteinExistence type="predicted"/>
<evidence type="ECO:0000313" key="3">
    <source>
        <dbReference type="Proteomes" id="UP000247233"/>
    </source>
</evidence>
<dbReference type="STRING" id="1448321.A0A317X2Z6"/>
<organism evidence="2 3">
    <name type="scientific">Aspergillus heteromorphus CBS 117.55</name>
    <dbReference type="NCBI Taxonomy" id="1448321"/>
    <lineage>
        <taxon>Eukaryota</taxon>
        <taxon>Fungi</taxon>
        <taxon>Dikarya</taxon>
        <taxon>Ascomycota</taxon>
        <taxon>Pezizomycotina</taxon>
        <taxon>Eurotiomycetes</taxon>
        <taxon>Eurotiomycetidae</taxon>
        <taxon>Eurotiales</taxon>
        <taxon>Aspergillaceae</taxon>
        <taxon>Aspergillus</taxon>
        <taxon>Aspergillus subgen. Circumdati</taxon>
    </lineage>
</organism>
<feature type="non-terminal residue" evidence="2">
    <location>
        <position position="331"/>
    </location>
</feature>
<sequence length="331" mass="36506">MIAASHENRLTGFDLVQADYKTVKGHGIRADFIIPQSNYTGKRPVIIRFHGGGFVTGDSLFWDWFPEYLFDLAKEHDAVIVSANYRLMPEATSHEIIEDIEDLWTWLHSSAVVDILSSLATPTELDLERIITAGESAGGVLSITLALSHPDEIRAGLASYAPVDMAGPEFRESHTTLLPDLSDEAIDDVVTRAVEAAKLGKVLSSADVPNRLDLMLAAIQGGRFVELWERGTKKDSPRALRYPMERLDDPDLKIPRGGLSLRHGLADPIVNAGQSRKFVEKARAVLKGKPGGDKILVELQEGGDHGFDGHTHSDAKWLQENLRFALEAWLE</sequence>
<feature type="domain" description="Alpha/beta hydrolase fold-3" evidence="1">
    <location>
        <begin position="47"/>
        <end position="173"/>
    </location>
</feature>
<dbReference type="RefSeq" id="XP_025403373.1">
    <property type="nucleotide sequence ID" value="XM_025540073.1"/>
</dbReference>
<accession>A0A317X2Z6</accession>
<dbReference type="VEuPathDB" id="FungiDB:BO70DRAFT_307346"/>
<dbReference type="PANTHER" id="PTHR23024:SF339">
    <property type="entry name" value="ALPHA_BETA HYDROLASE FOLD-3 DOMAIN-CONTAINING PROTEIN"/>
    <property type="match status" value="1"/>
</dbReference>
<evidence type="ECO:0000259" key="1">
    <source>
        <dbReference type="Pfam" id="PF07859"/>
    </source>
</evidence>
<name>A0A317X2Z6_9EURO</name>
<evidence type="ECO:0000313" key="2">
    <source>
        <dbReference type="EMBL" id="PWY90930.1"/>
    </source>
</evidence>
<dbReference type="GeneID" id="37062310"/>
<gene>
    <name evidence="2" type="ORF">BO70DRAFT_307346</name>
</gene>
<keyword evidence="3" id="KW-1185">Reference proteome</keyword>
<dbReference type="AlphaFoldDB" id="A0A317X2Z6"/>
<dbReference type="PANTHER" id="PTHR23024">
    <property type="entry name" value="ARYLACETAMIDE DEACETYLASE"/>
    <property type="match status" value="1"/>
</dbReference>
<dbReference type="InterPro" id="IPR013094">
    <property type="entry name" value="AB_hydrolase_3"/>
</dbReference>
<dbReference type="SUPFAM" id="SSF53474">
    <property type="entry name" value="alpha/beta-Hydrolases"/>
    <property type="match status" value="1"/>
</dbReference>
<dbReference type="EMBL" id="MSFL01000002">
    <property type="protein sequence ID" value="PWY90930.1"/>
    <property type="molecule type" value="Genomic_DNA"/>
</dbReference>
<dbReference type="GO" id="GO:0016787">
    <property type="term" value="F:hydrolase activity"/>
    <property type="evidence" value="ECO:0007669"/>
    <property type="project" value="UniProtKB-KW"/>
</dbReference>
<dbReference type="OrthoDB" id="19653at2759"/>
<dbReference type="Proteomes" id="UP000247233">
    <property type="component" value="Unassembled WGS sequence"/>
</dbReference>
<protein>
    <submittedName>
        <fullName evidence="2">Alpha/beta-hydrolase</fullName>
    </submittedName>
</protein>
<dbReference type="Pfam" id="PF07859">
    <property type="entry name" value="Abhydrolase_3"/>
    <property type="match status" value="1"/>
</dbReference>
<dbReference type="InterPro" id="IPR029058">
    <property type="entry name" value="AB_hydrolase_fold"/>
</dbReference>
<dbReference type="Gene3D" id="3.40.50.1820">
    <property type="entry name" value="alpha/beta hydrolase"/>
    <property type="match status" value="1"/>
</dbReference>
<dbReference type="InterPro" id="IPR050466">
    <property type="entry name" value="Carboxylest/Gibb_receptor"/>
</dbReference>
<reference evidence="2 3" key="1">
    <citation type="submission" date="2016-12" db="EMBL/GenBank/DDBJ databases">
        <title>The genomes of Aspergillus section Nigri reveals drivers in fungal speciation.</title>
        <authorList>
            <consortium name="DOE Joint Genome Institute"/>
            <person name="Vesth T.C."/>
            <person name="Nybo J."/>
            <person name="Theobald S."/>
            <person name="Brandl J."/>
            <person name="Frisvad J.C."/>
            <person name="Nielsen K.F."/>
            <person name="Lyhne E.K."/>
            <person name="Kogle M.E."/>
            <person name="Kuo A."/>
            <person name="Riley R."/>
            <person name="Clum A."/>
            <person name="Nolan M."/>
            <person name="Lipzen A."/>
            <person name="Salamov A."/>
            <person name="Henrissat B."/>
            <person name="Wiebenga A."/>
            <person name="De Vries R.P."/>
            <person name="Grigoriev I.V."/>
            <person name="Mortensen U.H."/>
            <person name="Andersen M.R."/>
            <person name="Baker S.E."/>
        </authorList>
    </citation>
    <scope>NUCLEOTIDE SEQUENCE [LARGE SCALE GENOMIC DNA]</scope>
    <source>
        <strain evidence="2 3">CBS 117.55</strain>
    </source>
</reference>